<accession>A0AAD6SCX2</accession>
<evidence type="ECO:0000256" key="1">
    <source>
        <dbReference type="SAM" id="MobiDB-lite"/>
    </source>
</evidence>
<keyword evidence="3" id="KW-1185">Reference proteome</keyword>
<dbReference type="AlphaFoldDB" id="A0AAD6SCX2"/>
<comment type="caution">
    <text evidence="2">The sequence shown here is derived from an EMBL/GenBank/DDBJ whole genome shotgun (WGS) entry which is preliminary data.</text>
</comment>
<sequence>MSFRVTFCGVPISTRFDGHATSSCVSLDWVINSGLHTRNSQASGVLTLPANMGAISMFLNNVPVAASLPSDLLLGLDWFNLAVSLAPERVVYLDFGVSLNLRRSGGITEPGPSNGSPCLFLIVFHPDNLIPSRACCCVGVPREHPCRLSLVLFIDDLARRWRGICPLVDASFTESRRGYSRGPDTPYPRCPNSIHTR</sequence>
<dbReference type="EMBL" id="JARJCM010000165">
    <property type="protein sequence ID" value="KAJ7024708.1"/>
    <property type="molecule type" value="Genomic_DNA"/>
</dbReference>
<dbReference type="Proteomes" id="UP001218188">
    <property type="component" value="Unassembled WGS sequence"/>
</dbReference>
<reference evidence="2" key="1">
    <citation type="submission" date="2023-03" db="EMBL/GenBank/DDBJ databases">
        <title>Massive genome expansion in bonnet fungi (Mycena s.s.) driven by repeated elements and novel gene families across ecological guilds.</title>
        <authorList>
            <consortium name="Lawrence Berkeley National Laboratory"/>
            <person name="Harder C.B."/>
            <person name="Miyauchi S."/>
            <person name="Viragh M."/>
            <person name="Kuo A."/>
            <person name="Thoen E."/>
            <person name="Andreopoulos B."/>
            <person name="Lu D."/>
            <person name="Skrede I."/>
            <person name="Drula E."/>
            <person name="Henrissat B."/>
            <person name="Morin E."/>
            <person name="Kohler A."/>
            <person name="Barry K."/>
            <person name="LaButti K."/>
            <person name="Morin E."/>
            <person name="Salamov A."/>
            <person name="Lipzen A."/>
            <person name="Mereny Z."/>
            <person name="Hegedus B."/>
            <person name="Baldrian P."/>
            <person name="Stursova M."/>
            <person name="Weitz H."/>
            <person name="Taylor A."/>
            <person name="Grigoriev I.V."/>
            <person name="Nagy L.G."/>
            <person name="Martin F."/>
            <person name="Kauserud H."/>
        </authorList>
    </citation>
    <scope>NUCLEOTIDE SEQUENCE</scope>
    <source>
        <strain evidence="2">CBHHK200</strain>
    </source>
</reference>
<gene>
    <name evidence="2" type="ORF">C8F04DRAFT_1130642</name>
</gene>
<name>A0AAD6SCX2_9AGAR</name>
<protein>
    <submittedName>
        <fullName evidence="2">Uncharacterized protein</fullName>
    </submittedName>
</protein>
<evidence type="ECO:0000313" key="2">
    <source>
        <dbReference type="EMBL" id="KAJ7024708.1"/>
    </source>
</evidence>
<feature type="region of interest" description="Disordered" evidence="1">
    <location>
        <begin position="175"/>
        <end position="197"/>
    </location>
</feature>
<proteinExistence type="predicted"/>
<evidence type="ECO:0000313" key="3">
    <source>
        <dbReference type="Proteomes" id="UP001218188"/>
    </source>
</evidence>
<organism evidence="2 3">
    <name type="scientific">Mycena alexandri</name>
    <dbReference type="NCBI Taxonomy" id="1745969"/>
    <lineage>
        <taxon>Eukaryota</taxon>
        <taxon>Fungi</taxon>
        <taxon>Dikarya</taxon>
        <taxon>Basidiomycota</taxon>
        <taxon>Agaricomycotina</taxon>
        <taxon>Agaricomycetes</taxon>
        <taxon>Agaricomycetidae</taxon>
        <taxon>Agaricales</taxon>
        <taxon>Marasmiineae</taxon>
        <taxon>Mycenaceae</taxon>
        <taxon>Mycena</taxon>
    </lineage>
</organism>